<reference evidence="6 7" key="1">
    <citation type="submission" date="2019-01" db="EMBL/GenBank/DDBJ databases">
        <authorList>
            <person name="Sayadi A."/>
        </authorList>
    </citation>
    <scope>NUCLEOTIDE SEQUENCE [LARGE SCALE GENOMIC DNA]</scope>
</reference>
<dbReference type="EMBL" id="CAACVG010008882">
    <property type="protein sequence ID" value="VEN51378.1"/>
    <property type="molecule type" value="Genomic_DNA"/>
</dbReference>
<sequence length="157" mass="18144">QDFSQRTPERKRCTDTTVSDKRAYSTFARTVPPSSKVSKSVVALLRAFQWHRFVVVSGKHPASGSEVQAAIQELSAIYGLIVTDTKQYSDYIPEYIDQMDEIVADTYKKTRGISWNRFLLARSVWNIPSFDTFHWKIRSNAFSDNKTFVVHLPRYWG</sequence>
<feature type="domain" description="Receptor ligand binding region" evidence="5">
    <location>
        <begin position="13"/>
        <end position="105"/>
    </location>
</feature>
<evidence type="ECO:0000259" key="5">
    <source>
        <dbReference type="Pfam" id="PF01094"/>
    </source>
</evidence>
<dbReference type="InterPro" id="IPR028082">
    <property type="entry name" value="Peripla_BP_I"/>
</dbReference>
<evidence type="ECO:0000256" key="2">
    <source>
        <dbReference type="ARBA" id="ARBA00022692"/>
    </source>
</evidence>
<name>A0A653CU06_CALMS</name>
<keyword evidence="4" id="KW-0472">Membrane</keyword>
<keyword evidence="3" id="KW-1133">Transmembrane helix</keyword>
<evidence type="ECO:0000313" key="7">
    <source>
        <dbReference type="Proteomes" id="UP000410492"/>
    </source>
</evidence>
<dbReference type="Pfam" id="PF01094">
    <property type="entry name" value="ANF_receptor"/>
    <property type="match status" value="1"/>
</dbReference>
<evidence type="ECO:0000256" key="3">
    <source>
        <dbReference type="ARBA" id="ARBA00022989"/>
    </source>
</evidence>
<evidence type="ECO:0000313" key="6">
    <source>
        <dbReference type="EMBL" id="VEN51378.1"/>
    </source>
</evidence>
<dbReference type="InterPro" id="IPR001828">
    <property type="entry name" value="ANF_lig-bd_rcpt"/>
</dbReference>
<proteinExistence type="predicted"/>
<dbReference type="AlphaFoldDB" id="A0A653CU06"/>
<evidence type="ECO:0000256" key="4">
    <source>
        <dbReference type="ARBA" id="ARBA00023136"/>
    </source>
</evidence>
<feature type="non-terminal residue" evidence="6">
    <location>
        <position position="1"/>
    </location>
</feature>
<protein>
    <recommendedName>
        <fullName evidence="5">Receptor ligand binding region domain-containing protein</fullName>
    </recommendedName>
</protein>
<keyword evidence="2" id="KW-0812">Transmembrane</keyword>
<dbReference type="Gene3D" id="3.40.50.2300">
    <property type="match status" value="2"/>
</dbReference>
<dbReference type="Proteomes" id="UP000410492">
    <property type="component" value="Unassembled WGS sequence"/>
</dbReference>
<dbReference type="OrthoDB" id="5984008at2759"/>
<keyword evidence="7" id="KW-1185">Reference proteome</keyword>
<organism evidence="6 7">
    <name type="scientific">Callosobruchus maculatus</name>
    <name type="common">Southern cowpea weevil</name>
    <name type="synonym">Pulse bruchid</name>
    <dbReference type="NCBI Taxonomy" id="64391"/>
    <lineage>
        <taxon>Eukaryota</taxon>
        <taxon>Metazoa</taxon>
        <taxon>Ecdysozoa</taxon>
        <taxon>Arthropoda</taxon>
        <taxon>Hexapoda</taxon>
        <taxon>Insecta</taxon>
        <taxon>Pterygota</taxon>
        <taxon>Neoptera</taxon>
        <taxon>Endopterygota</taxon>
        <taxon>Coleoptera</taxon>
        <taxon>Polyphaga</taxon>
        <taxon>Cucujiformia</taxon>
        <taxon>Chrysomeloidea</taxon>
        <taxon>Chrysomelidae</taxon>
        <taxon>Bruchinae</taxon>
        <taxon>Bruchini</taxon>
        <taxon>Callosobruchus</taxon>
    </lineage>
</organism>
<accession>A0A653CU06</accession>
<dbReference type="GO" id="GO:0016020">
    <property type="term" value="C:membrane"/>
    <property type="evidence" value="ECO:0007669"/>
    <property type="project" value="UniProtKB-SubCell"/>
</dbReference>
<comment type="subcellular location">
    <subcellularLocation>
        <location evidence="1">Membrane</location>
    </subcellularLocation>
</comment>
<dbReference type="SUPFAM" id="SSF53822">
    <property type="entry name" value="Periplasmic binding protein-like I"/>
    <property type="match status" value="1"/>
</dbReference>
<evidence type="ECO:0000256" key="1">
    <source>
        <dbReference type="ARBA" id="ARBA00004370"/>
    </source>
</evidence>
<gene>
    <name evidence="6" type="ORF">CALMAC_LOCUS11857</name>
</gene>